<evidence type="ECO:0000256" key="6">
    <source>
        <dbReference type="ARBA" id="ARBA00022840"/>
    </source>
</evidence>
<accession>A0ABS6DZW8</accession>
<organism evidence="9 10">
    <name type="scientific">Intestinibacter bartlettii</name>
    <dbReference type="NCBI Taxonomy" id="261299"/>
    <lineage>
        <taxon>Bacteria</taxon>
        <taxon>Bacillati</taxon>
        <taxon>Bacillota</taxon>
        <taxon>Clostridia</taxon>
        <taxon>Peptostreptococcales</taxon>
        <taxon>Peptostreptococcaceae</taxon>
        <taxon>Intestinibacter</taxon>
    </lineage>
</organism>
<dbReference type="EC" id="2.7.10.2" evidence="2"/>
<dbReference type="Proteomes" id="UP001196301">
    <property type="component" value="Unassembled WGS sequence"/>
</dbReference>
<dbReference type="InterPro" id="IPR005702">
    <property type="entry name" value="Wzc-like_C"/>
</dbReference>
<comment type="caution">
    <text evidence="9">The sequence shown here is derived from an EMBL/GenBank/DDBJ whole genome shotgun (WGS) entry which is preliminary data.</text>
</comment>
<evidence type="ECO:0000313" key="9">
    <source>
        <dbReference type="EMBL" id="MBU5337390.1"/>
    </source>
</evidence>
<feature type="domain" description="AAA" evidence="8">
    <location>
        <begin position="40"/>
        <end position="167"/>
    </location>
</feature>
<evidence type="ECO:0000313" key="10">
    <source>
        <dbReference type="Proteomes" id="UP001196301"/>
    </source>
</evidence>
<reference evidence="9 10" key="1">
    <citation type="submission" date="2021-06" db="EMBL/GenBank/DDBJ databases">
        <authorList>
            <person name="Sun Q."/>
            <person name="Li D."/>
        </authorList>
    </citation>
    <scope>NUCLEOTIDE SEQUENCE [LARGE SCALE GENOMIC DNA]</scope>
    <source>
        <strain evidence="9 10">N19</strain>
    </source>
</reference>
<keyword evidence="3" id="KW-0808">Transferase</keyword>
<comment type="catalytic activity">
    <reaction evidence="7">
        <text>L-tyrosyl-[protein] + ATP = O-phospho-L-tyrosyl-[protein] + ADP + H(+)</text>
        <dbReference type="Rhea" id="RHEA:10596"/>
        <dbReference type="Rhea" id="RHEA-COMP:10136"/>
        <dbReference type="Rhea" id="RHEA-COMP:20101"/>
        <dbReference type="ChEBI" id="CHEBI:15378"/>
        <dbReference type="ChEBI" id="CHEBI:30616"/>
        <dbReference type="ChEBI" id="CHEBI:46858"/>
        <dbReference type="ChEBI" id="CHEBI:61978"/>
        <dbReference type="ChEBI" id="CHEBI:456216"/>
        <dbReference type="EC" id="2.7.10.2"/>
    </reaction>
</comment>
<dbReference type="InterPro" id="IPR050445">
    <property type="entry name" value="Bact_polysacc_biosynth/exp"/>
</dbReference>
<keyword evidence="5 9" id="KW-0418">Kinase</keyword>
<evidence type="ECO:0000259" key="8">
    <source>
        <dbReference type="Pfam" id="PF13614"/>
    </source>
</evidence>
<keyword evidence="6" id="KW-0067">ATP-binding</keyword>
<dbReference type="InterPro" id="IPR025669">
    <property type="entry name" value="AAA_dom"/>
</dbReference>
<evidence type="ECO:0000256" key="5">
    <source>
        <dbReference type="ARBA" id="ARBA00022777"/>
    </source>
</evidence>
<dbReference type="CDD" id="cd05387">
    <property type="entry name" value="BY-kinase"/>
    <property type="match status" value="1"/>
</dbReference>
<dbReference type="GO" id="GO:0016301">
    <property type="term" value="F:kinase activity"/>
    <property type="evidence" value="ECO:0007669"/>
    <property type="project" value="UniProtKB-KW"/>
</dbReference>
<evidence type="ECO:0000256" key="2">
    <source>
        <dbReference type="ARBA" id="ARBA00011903"/>
    </source>
</evidence>
<proteinExistence type="inferred from homology"/>
<evidence type="ECO:0000256" key="1">
    <source>
        <dbReference type="ARBA" id="ARBA00007316"/>
    </source>
</evidence>
<keyword evidence="4" id="KW-0547">Nucleotide-binding</keyword>
<dbReference type="RefSeq" id="WP_216572059.1">
    <property type="nucleotide sequence ID" value="NZ_JAHLOQ010000054.1"/>
</dbReference>
<sequence>MATKVRNNDVINESYREIRTYLSINDDIKTILVTSAEMNEGKTTTVTNLANCFGELEDTKVILVDCDFKKRGVSRKLGIGNPFGVSDVVFGQRELDECIQKVGDIDVLPSGGLPNNTSMLLNSKIMKELILELRERYDYVFIDSPPICRLNDACIIAQYADGTVIVNASKGIDTKVAKLTLSKLQKVGANVIGVVLNKFQSEQYNYYNYYSYYGYGSGNNKAKKFNLLNIVKRKR</sequence>
<protein>
    <recommendedName>
        <fullName evidence="2">non-specific protein-tyrosine kinase</fullName>
        <ecNumber evidence="2">2.7.10.2</ecNumber>
    </recommendedName>
</protein>
<dbReference type="PANTHER" id="PTHR32309:SF13">
    <property type="entry name" value="FERRIC ENTEROBACTIN TRANSPORT PROTEIN FEPE"/>
    <property type="match status" value="1"/>
</dbReference>
<dbReference type="EMBL" id="JAHLOQ010000054">
    <property type="protein sequence ID" value="MBU5337390.1"/>
    <property type="molecule type" value="Genomic_DNA"/>
</dbReference>
<dbReference type="PANTHER" id="PTHR32309">
    <property type="entry name" value="TYROSINE-PROTEIN KINASE"/>
    <property type="match status" value="1"/>
</dbReference>
<evidence type="ECO:0000256" key="3">
    <source>
        <dbReference type="ARBA" id="ARBA00022679"/>
    </source>
</evidence>
<evidence type="ECO:0000256" key="4">
    <source>
        <dbReference type="ARBA" id="ARBA00022741"/>
    </source>
</evidence>
<comment type="similarity">
    <text evidence="1">Belongs to the CpsD/CapB family.</text>
</comment>
<name>A0ABS6DZW8_9FIRM</name>
<dbReference type="NCBIfam" id="TIGR01007">
    <property type="entry name" value="eps_fam"/>
    <property type="match status" value="1"/>
</dbReference>
<gene>
    <name evidence="9" type="ORF">KQI20_13155</name>
</gene>
<evidence type="ECO:0000256" key="7">
    <source>
        <dbReference type="ARBA" id="ARBA00051245"/>
    </source>
</evidence>
<dbReference type="Pfam" id="PF13614">
    <property type="entry name" value="AAA_31"/>
    <property type="match status" value="1"/>
</dbReference>
<keyword evidence="10" id="KW-1185">Reference proteome</keyword>